<dbReference type="GO" id="GO:0046872">
    <property type="term" value="F:metal ion binding"/>
    <property type="evidence" value="ECO:0007669"/>
    <property type="project" value="UniProtKB-KW"/>
</dbReference>
<dbReference type="Gene3D" id="2.60.120.330">
    <property type="entry name" value="B-lactam Antibiotic, Isopenicillin N Synthase, Chain"/>
    <property type="match status" value="1"/>
</dbReference>
<dbReference type="GO" id="GO:0016491">
    <property type="term" value="F:oxidoreductase activity"/>
    <property type="evidence" value="ECO:0007669"/>
    <property type="project" value="UniProtKB-KW"/>
</dbReference>
<dbReference type="Pfam" id="PF14226">
    <property type="entry name" value="DIOX_N"/>
    <property type="match status" value="1"/>
</dbReference>
<feature type="domain" description="Fe2OG dioxygenase" evidence="7">
    <location>
        <begin position="252"/>
        <end position="356"/>
    </location>
</feature>
<protein>
    <recommendedName>
        <fullName evidence="7">Fe2OG dioxygenase domain-containing protein</fullName>
    </recommendedName>
</protein>
<evidence type="ECO:0000256" key="1">
    <source>
        <dbReference type="ARBA" id="ARBA00001962"/>
    </source>
</evidence>
<evidence type="ECO:0000256" key="6">
    <source>
        <dbReference type="RuleBase" id="RU003682"/>
    </source>
</evidence>
<evidence type="ECO:0000313" key="9">
    <source>
        <dbReference type="Proteomes" id="UP000015105"/>
    </source>
</evidence>
<name>A0A453QWJ1_AEGTS</name>
<keyword evidence="4 6" id="KW-0560">Oxidoreductase</keyword>
<reference evidence="8" key="5">
    <citation type="journal article" date="2021" name="G3 (Bethesda)">
        <title>Aegilops tauschii genome assembly Aet v5.0 features greater sequence contiguity and improved annotation.</title>
        <authorList>
            <person name="Wang L."/>
            <person name="Zhu T."/>
            <person name="Rodriguez J.C."/>
            <person name="Deal K.R."/>
            <person name="Dubcovsky J."/>
            <person name="McGuire P.E."/>
            <person name="Lux T."/>
            <person name="Spannagl M."/>
            <person name="Mayer K.F.X."/>
            <person name="Baldrich P."/>
            <person name="Meyers B.C."/>
            <person name="Huo N."/>
            <person name="Gu Y.Q."/>
            <person name="Zhou H."/>
            <person name="Devos K.M."/>
            <person name="Bennetzen J.L."/>
            <person name="Unver T."/>
            <person name="Budak H."/>
            <person name="Gulick P.J."/>
            <person name="Galiba G."/>
            <person name="Kalapos B."/>
            <person name="Nelson D.R."/>
            <person name="Li P."/>
            <person name="You F.M."/>
            <person name="Luo M.C."/>
            <person name="Dvorak J."/>
        </authorList>
    </citation>
    <scope>NUCLEOTIDE SEQUENCE [LARGE SCALE GENOMIC DNA]</scope>
    <source>
        <strain evidence="8">cv. AL8/78</strain>
    </source>
</reference>
<evidence type="ECO:0000256" key="2">
    <source>
        <dbReference type="ARBA" id="ARBA00008056"/>
    </source>
</evidence>
<organism evidence="8 9">
    <name type="scientific">Aegilops tauschii subsp. strangulata</name>
    <name type="common">Goatgrass</name>
    <dbReference type="NCBI Taxonomy" id="200361"/>
    <lineage>
        <taxon>Eukaryota</taxon>
        <taxon>Viridiplantae</taxon>
        <taxon>Streptophyta</taxon>
        <taxon>Embryophyta</taxon>
        <taxon>Tracheophyta</taxon>
        <taxon>Spermatophyta</taxon>
        <taxon>Magnoliopsida</taxon>
        <taxon>Liliopsida</taxon>
        <taxon>Poales</taxon>
        <taxon>Poaceae</taxon>
        <taxon>BOP clade</taxon>
        <taxon>Pooideae</taxon>
        <taxon>Triticodae</taxon>
        <taxon>Triticeae</taxon>
        <taxon>Triticinae</taxon>
        <taxon>Aegilops</taxon>
    </lineage>
</organism>
<dbReference type="InterPro" id="IPR026992">
    <property type="entry name" value="DIOX_N"/>
</dbReference>
<dbReference type="STRING" id="200361.A0A453QWJ1"/>
<keyword evidence="5 6" id="KW-0408">Iron</keyword>
<evidence type="ECO:0000256" key="3">
    <source>
        <dbReference type="ARBA" id="ARBA00022723"/>
    </source>
</evidence>
<dbReference type="SUPFAM" id="SSF51197">
    <property type="entry name" value="Clavaminate synthase-like"/>
    <property type="match status" value="1"/>
</dbReference>
<evidence type="ECO:0000256" key="4">
    <source>
        <dbReference type="ARBA" id="ARBA00023002"/>
    </source>
</evidence>
<dbReference type="InterPro" id="IPR005123">
    <property type="entry name" value="Oxoglu/Fe-dep_dioxygenase_dom"/>
</dbReference>
<reference evidence="9" key="2">
    <citation type="journal article" date="2017" name="Nat. Plants">
        <title>The Aegilops tauschii genome reveals multiple impacts of transposons.</title>
        <authorList>
            <person name="Zhao G."/>
            <person name="Zou C."/>
            <person name="Li K."/>
            <person name="Wang K."/>
            <person name="Li T."/>
            <person name="Gao L."/>
            <person name="Zhang X."/>
            <person name="Wang H."/>
            <person name="Yang Z."/>
            <person name="Liu X."/>
            <person name="Jiang W."/>
            <person name="Mao L."/>
            <person name="Kong X."/>
            <person name="Jiao Y."/>
            <person name="Jia J."/>
        </authorList>
    </citation>
    <scope>NUCLEOTIDE SEQUENCE [LARGE SCALE GENOMIC DNA]</scope>
    <source>
        <strain evidence="9">cv. AL8/78</strain>
    </source>
</reference>
<dbReference type="InterPro" id="IPR027443">
    <property type="entry name" value="IPNS-like_sf"/>
</dbReference>
<evidence type="ECO:0000259" key="7">
    <source>
        <dbReference type="PROSITE" id="PS51471"/>
    </source>
</evidence>
<dbReference type="PANTHER" id="PTHR47991">
    <property type="entry name" value="OXOGLUTARATE/IRON-DEPENDENT DIOXYGENASE"/>
    <property type="match status" value="1"/>
</dbReference>
<dbReference type="PROSITE" id="PS51471">
    <property type="entry name" value="FE2OG_OXY"/>
    <property type="match status" value="1"/>
</dbReference>
<dbReference type="AlphaFoldDB" id="A0A453QWJ1"/>
<reference evidence="8" key="4">
    <citation type="submission" date="2019-03" db="UniProtKB">
        <authorList>
            <consortium name="EnsemblPlants"/>
        </authorList>
    </citation>
    <scope>IDENTIFICATION</scope>
</reference>
<sequence length="420" mass="45897">YSELIPGLYKWRCATHLKLQATSSSSRRRSGKLPVCYLTLPRTTMVHQAQGLLVQEVAADGELPSRYVLKEQQGRPAAATAAAAQRAAPSIPAVDVSRLADADPGEADKLRSALGSWGLFAVTGHGMTDPFLDAILGAARGFFHLPTEAKQEYSNVVDADDGGRKFQPEGYGVDRVDTDEQVLDWCDRLYLQVRPDDARQLRFWPTHPPDLAELLKEFSVEGEKVAKIAVTAMARCLGFEDGFFVDKVGERMPSYARFTYYPPCPCPDLVHGLKPHTDNSVVTVLLLDEQVGGLQVLKDGSWVDVPVLGGGRHQLLVVVGDEMEIMSNAAFRAPVHRVVAPGEEAERVSLAVFYQPEPDKVLEPSPELVDGERPAMYKKLQAKVFADGFWDAFALGERTIDFLKVKVDAVDPPAAAVSGA</sequence>
<dbReference type="InterPro" id="IPR050295">
    <property type="entry name" value="Plant_2OG-oxidoreductases"/>
</dbReference>
<reference evidence="8" key="3">
    <citation type="journal article" date="2017" name="Nature">
        <title>Genome sequence of the progenitor of the wheat D genome Aegilops tauschii.</title>
        <authorList>
            <person name="Luo M.C."/>
            <person name="Gu Y.Q."/>
            <person name="Puiu D."/>
            <person name="Wang H."/>
            <person name="Twardziok S.O."/>
            <person name="Deal K.R."/>
            <person name="Huo N."/>
            <person name="Zhu T."/>
            <person name="Wang L."/>
            <person name="Wang Y."/>
            <person name="McGuire P.E."/>
            <person name="Liu S."/>
            <person name="Long H."/>
            <person name="Ramasamy R.K."/>
            <person name="Rodriguez J.C."/>
            <person name="Van S.L."/>
            <person name="Yuan L."/>
            <person name="Wang Z."/>
            <person name="Xia Z."/>
            <person name="Xiao L."/>
            <person name="Anderson O.D."/>
            <person name="Ouyang S."/>
            <person name="Liang Y."/>
            <person name="Zimin A.V."/>
            <person name="Pertea G."/>
            <person name="Qi P."/>
            <person name="Bennetzen J.L."/>
            <person name="Dai X."/>
            <person name="Dawson M.W."/>
            <person name="Muller H.G."/>
            <person name="Kugler K."/>
            <person name="Rivarola-Duarte L."/>
            <person name="Spannagl M."/>
            <person name="Mayer K.F.X."/>
            <person name="Lu F.H."/>
            <person name="Bevan M.W."/>
            <person name="Leroy P."/>
            <person name="Li P."/>
            <person name="You F.M."/>
            <person name="Sun Q."/>
            <person name="Liu Z."/>
            <person name="Lyons E."/>
            <person name="Wicker T."/>
            <person name="Salzberg S.L."/>
            <person name="Devos K.M."/>
            <person name="Dvorak J."/>
        </authorList>
    </citation>
    <scope>NUCLEOTIDE SEQUENCE [LARGE SCALE GENOMIC DNA]</scope>
    <source>
        <strain evidence="8">cv. AL8/78</strain>
    </source>
</reference>
<evidence type="ECO:0000313" key="8">
    <source>
        <dbReference type="EnsemblPlants" id="AET7Gv20357500.1"/>
    </source>
</evidence>
<dbReference type="InterPro" id="IPR044861">
    <property type="entry name" value="IPNS-like_FE2OG_OXY"/>
</dbReference>
<keyword evidence="9" id="KW-1185">Reference proteome</keyword>
<reference evidence="9" key="1">
    <citation type="journal article" date="2014" name="Science">
        <title>Ancient hybridizations among the ancestral genomes of bread wheat.</title>
        <authorList>
            <consortium name="International Wheat Genome Sequencing Consortium,"/>
            <person name="Marcussen T."/>
            <person name="Sandve S.R."/>
            <person name="Heier L."/>
            <person name="Spannagl M."/>
            <person name="Pfeifer M."/>
            <person name="Jakobsen K.S."/>
            <person name="Wulff B.B."/>
            <person name="Steuernagel B."/>
            <person name="Mayer K.F."/>
            <person name="Olsen O.A."/>
        </authorList>
    </citation>
    <scope>NUCLEOTIDE SEQUENCE [LARGE SCALE GENOMIC DNA]</scope>
    <source>
        <strain evidence="9">cv. AL8/78</strain>
    </source>
</reference>
<dbReference type="EnsemblPlants" id="AET7Gv20357500.1">
    <property type="protein sequence ID" value="AET7Gv20357500.1"/>
    <property type="gene ID" value="AET7Gv20357500"/>
</dbReference>
<comment type="cofactor">
    <cofactor evidence="1">
        <name>Fe cation</name>
        <dbReference type="ChEBI" id="CHEBI:24875"/>
    </cofactor>
</comment>
<accession>A0A453QWJ1</accession>
<dbReference type="Pfam" id="PF03171">
    <property type="entry name" value="2OG-FeII_Oxy"/>
    <property type="match status" value="1"/>
</dbReference>
<dbReference type="Gramene" id="AET7Gv20357500.1">
    <property type="protein sequence ID" value="AET7Gv20357500.1"/>
    <property type="gene ID" value="AET7Gv20357500"/>
</dbReference>
<dbReference type="Proteomes" id="UP000015105">
    <property type="component" value="Chromosome 7D"/>
</dbReference>
<evidence type="ECO:0000256" key="5">
    <source>
        <dbReference type="ARBA" id="ARBA00023004"/>
    </source>
</evidence>
<proteinExistence type="inferred from homology"/>
<keyword evidence="3 6" id="KW-0479">Metal-binding</keyword>
<comment type="similarity">
    <text evidence="2 6">Belongs to the iron/ascorbate-dependent oxidoreductase family.</text>
</comment>